<reference evidence="1 2" key="1">
    <citation type="submission" date="2014-02" db="EMBL/GenBank/DDBJ databases">
        <authorList>
            <person name="Sears C."/>
            <person name="Carroll K."/>
            <person name="Sack B.R."/>
            <person name="Qadri F."/>
            <person name="Myers L.L."/>
            <person name="Chung G.-T."/>
            <person name="Escheverria P."/>
            <person name="Fraser C.M."/>
            <person name="Sadzewicz L."/>
            <person name="Shefchek K.A."/>
            <person name="Tallon L."/>
            <person name="Das S.P."/>
            <person name="Daugherty S."/>
            <person name="Mongodin E.F."/>
        </authorList>
    </citation>
    <scope>NUCLEOTIDE SEQUENCE [LARGE SCALE GENOMIC DNA]</scope>
    <source>
        <strain evidence="1 2">2-F-2 #4</strain>
    </source>
</reference>
<dbReference type="Proteomes" id="UP000022272">
    <property type="component" value="Unassembled WGS sequence"/>
</dbReference>
<sequence>MRKRVLFLSGIAVITLCVITTIKFNLKNKEQDIILSNIEALAKIEYDYNNGAAEKITDTTQSQPTYQVAPDGSKIIETVYVYTETSCYGSGIIACEYDFSADISQRPL</sequence>
<dbReference type="RefSeq" id="WP_005801299.1">
    <property type="nucleotide sequence ID" value="NZ_JGDM01000015.1"/>
</dbReference>
<accession>A0A016AGC1</accession>
<evidence type="ECO:0000313" key="2">
    <source>
        <dbReference type="Proteomes" id="UP000022272"/>
    </source>
</evidence>
<evidence type="ECO:0000313" key="1">
    <source>
        <dbReference type="EMBL" id="EXZ45999.1"/>
    </source>
</evidence>
<organism evidence="1 2">
    <name type="scientific">Bacteroides fragilis str. 2-F-2 #4</name>
    <dbReference type="NCBI Taxonomy" id="1339280"/>
    <lineage>
        <taxon>Bacteria</taxon>
        <taxon>Pseudomonadati</taxon>
        <taxon>Bacteroidota</taxon>
        <taxon>Bacteroidia</taxon>
        <taxon>Bacteroidales</taxon>
        <taxon>Bacteroidaceae</taxon>
        <taxon>Bacteroides</taxon>
    </lineage>
</organism>
<comment type="caution">
    <text evidence="1">The sequence shown here is derived from an EMBL/GenBank/DDBJ whole genome shotgun (WGS) entry which is preliminary data.</text>
</comment>
<protein>
    <submittedName>
        <fullName evidence="1">NVEALA family protein</fullName>
    </submittedName>
</protein>
<proteinExistence type="predicted"/>
<dbReference type="PATRIC" id="fig|1339280.3.peg.806"/>
<dbReference type="AlphaFoldDB" id="A0A016AGC1"/>
<name>A0A016AGC1_BACFG</name>
<dbReference type="EMBL" id="JGDM01000015">
    <property type="protein sequence ID" value="EXZ45999.1"/>
    <property type="molecule type" value="Genomic_DNA"/>
</dbReference>
<gene>
    <name evidence="1" type="ORF">M076_0833</name>
</gene>